<sequence>MVYDKDALWETGYDESVEVNQRALIDKVLARYSGEFTVFRELLQNSDDAQSTSVEIRFETEDYVKRKSGKIAQEYYTEKPVLSDLKTTVVSQWTFRNNGMAFRNEDWDRLRKIAEGNPDEDKIGAFGVGFYSLFSVTEEPFVTSGDRWMRFYWKDNKDQLRVKRGDLPSEGGPDPWTSFEMTLREAAPIPKAFDFTRFLASSITFMAHLSDISVYFDDQRLTRLTKSTGIPKDLGLLKGLKNTSGLGIMNVKGINSTQMRIKAEVMEAVYSVGTEKPSITAVVKQSKPSTQGGFFSSLLSSFTGTTTPQRTATPLPAPPAENKNPTEVHETSVTLLIFSADVDVRLDKKMVTELNRSTKKNPPQQLKYNLIYTAKDEYDASISEEEKQPFSGGSIFQGLRADLHGSGSARVFIGHATGQTTGIGGHMATRFIPTVERESIDLVDRNVAIWNRELLYVGGFLCRTAYEMELVNIRALWEGAASSAATPDFKPDSELRAWLHNRFLHALKFFTFHPSTPSSDVSRLLEVAFFACSPQHPFSILSTAGVRSAFDVRMPDPLFASFLKQLPVLPEGIITEIPRMAASLQDRGMLKDITFMDVLGELRSRPLSEEEMIACLKWWIGLSKQGDNPNLSRIRTEFINAAVLASGRPASPDEKILPLSSVQTFINPKNMGPLIPLDGPLPDHLLPLNVSKHVDSLSLSSFGWRELSIADWIQYILKPDVLAANVDNDITKSPVWAERVLMVILRGWPNMSNEARNTVATSLKDKTCIPTSSGMRLPREAYLSSANIFKDLPIVTLPSGTTIKLSLEKILVSIGVRKHVDLQVVFDRMIKTGDWTISDLTTYLVAVQSTLTPEEVDRLRATTAFTKEEPDENSTKTQKRARYRAYDLYEPSTIFRQLKLPIIDWGHQVKWKSSSEEAKFLYRLGLRRSPPLDILIRLCSSPDEELHPIAFKYLLDNMSKYPDYDPERFNDISFIPALDGSATRLGTLKEVFANPDWASFGFLVVQPHLRDGAVSKLGIKDHPPSQMLVTLLEKNAPKSEDTARKWFSTLSGHVTAFSPSQLATLSKLPFVPVKSSKSLPDTSSNQRSNTIRWITPNQCYFGGESKGQVHSKLFVFVDFGSTANSFLSACGTKHEPSIEEIANILIMDPREFYRLADGRDNYLVELRNLAVNRRLISQLTYNRMRSSPILLGMKRTRRKNSEKEKGVGVAEWDEDDWELLYDLRKPGEIIIADDTNAYQLFGDSIFTAPQEDLLEEFYIDLGSKRLSATIREEYKTTSEIKNSKIATDVRSLILERLPLFLHEHTHTRTRISLGWLNNDKNFLVKIFGKLTVAKGLDFGEVRLTRTQDASAAAQRRGYGPIELWLSGNSQVDMYEVSTSLCRLLFDSAKVNDALLFMTILSTDLRALKRRGYNVDKILRQQQADRQAVEHALKIKAENTALISTPNTTPGAKDRPAAEVASPPPSVPQRPGIPGKLLTHEPTTAPAPTPNPPRVDSASEDQLTKQPDKPGLRPASTMIGSLQSWKRKITGHPHQEDLDGGPSLDSQVLASGHPQRSTSRPPGPADGRSPIVTPLTNIRANVDMAIKACRPEQGKLLHNRQEMQTIKESLNEGYCDTSGHVGELDLIGQMGNVKVFATRDVPEPQSIMTKKRDSLARFIHVISSLSVIYKLPMTSLHIFYDSGGGLIAFNRNASIFLNLRYFEAWHDSDVRNGELKQAQISWYFTLAHEIAHNLVQPHNSEHEFYFSALCEAHLVAFSEMLASPARDIQLISPHFTS</sequence>
<gene>
    <name evidence="3" type="ORF">SERLADRAFT_447770</name>
</gene>
<feature type="compositionally biased region" description="Polar residues" evidence="1">
    <location>
        <begin position="1440"/>
        <end position="1449"/>
    </location>
</feature>
<name>F8NQK7_SERL9</name>
<feature type="compositionally biased region" description="Polar residues" evidence="1">
    <location>
        <begin position="1543"/>
        <end position="1559"/>
    </location>
</feature>
<accession>F8NQK7</accession>
<dbReference type="Pfam" id="PF12449">
    <property type="entry name" value="DUF3684"/>
    <property type="match status" value="1"/>
</dbReference>
<feature type="domain" description="Sacsin/Nov" evidence="2">
    <location>
        <begin position="24"/>
        <end position="148"/>
    </location>
</feature>
<dbReference type="HOGENOM" id="CLU_001744_1_0_1"/>
<feature type="region of interest" description="Disordered" evidence="1">
    <location>
        <begin position="305"/>
        <end position="327"/>
    </location>
</feature>
<feature type="region of interest" description="Disordered" evidence="1">
    <location>
        <begin position="1530"/>
        <end position="1571"/>
    </location>
</feature>
<dbReference type="OrthoDB" id="10031156at2759"/>
<dbReference type="InterPro" id="IPR022155">
    <property type="entry name" value="DUF3684"/>
</dbReference>
<dbReference type="KEGG" id="sla:SERLADRAFT_447770"/>
<dbReference type="EMBL" id="GL945432">
    <property type="protein sequence ID" value="EGO26613.1"/>
    <property type="molecule type" value="Genomic_DNA"/>
</dbReference>
<feature type="region of interest" description="Disordered" evidence="1">
    <location>
        <begin position="1439"/>
        <end position="1515"/>
    </location>
</feature>
<dbReference type="Pfam" id="PF25794">
    <property type="entry name" value="SACS"/>
    <property type="match status" value="1"/>
</dbReference>
<dbReference type="PANTHER" id="PTHR47839">
    <property type="entry name" value="DOMAIN PROTEIN, PUTATIVE (AFU_ORTHOLOGUE AFUA_6G04830)-RELATED"/>
    <property type="match status" value="1"/>
</dbReference>
<dbReference type="Proteomes" id="UP000008064">
    <property type="component" value="Unassembled WGS sequence"/>
</dbReference>
<feature type="compositionally biased region" description="Basic and acidic residues" evidence="1">
    <location>
        <begin position="1501"/>
        <end position="1510"/>
    </location>
</feature>
<dbReference type="PANTHER" id="PTHR47839:SF1">
    <property type="entry name" value="DOMAIN PROTEIN, PUTATIVE (AFU_ORTHOLOGUE AFUA_6G04830)-RELATED"/>
    <property type="match status" value="1"/>
</dbReference>
<feature type="compositionally biased region" description="Low complexity" evidence="1">
    <location>
        <begin position="305"/>
        <end position="314"/>
    </location>
</feature>
<reference evidence="3" key="1">
    <citation type="submission" date="2011-04" db="EMBL/GenBank/DDBJ databases">
        <title>Evolution of plant cell wall degrading machinery underlies the functional diversity of forest fungi.</title>
        <authorList>
            <consortium name="US DOE Joint Genome Institute (JGI-PGF)"/>
            <person name="Eastwood D.C."/>
            <person name="Floudas D."/>
            <person name="Binder M."/>
            <person name="Majcherczyk A."/>
            <person name="Schneider P."/>
            <person name="Aerts A."/>
            <person name="Asiegbu F.O."/>
            <person name="Baker S.E."/>
            <person name="Barry K."/>
            <person name="Bendiksby M."/>
            <person name="Blumentritt M."/>
            <person name="Coutinho P.M."/>
            <person name="Cullen D."/>
            <person name="Cullen D."/>
            <person name="Gathman A."/>
            <person name="Goodell B."/>
            <person name="Henrissat B."/>
            <person name="Ihrmark K."/>
            <person name="Kauserud H."/>
            <person name="Kohler A."/>
            <person name="LaButti K."/>
            <person name="Lapidus A."/>
            <person name="Lavin J.L."/>
            <person name="Lee Y.-H."/>
            <person name="Lindquist E."/>
            <person name="Lilly W."/>
            <person name="Lucas S."/>
            <person name="Morin E."/>
            <person name="Murat C."/>
            <person name="Oguiza J.A."/>
            <person name="Park J."/>
            <person name="Pisabarro A.G."/>
            <person name="Riley R."/>
            <person name="Rosling A."/>
            <person name="Salamov A."/>
            <person name="Schmidt O."/>
            <person name="Schmutz J."/>
            <person name="Skrede I."/>
            <person name="Stenlid J."/>
            <person name="Wiebenga A."/>
            <person name="Xie X."/>
            <person name="Kues U."/>
            <person name="Hibbett D.S."/>
            <person name="Hoffmeister D."/>
            <person name="Hogberg N."/>
            <person name="Martin F."/>
            <person name="Grigoriev I.V."/>
            <person name="Watkinson S.C."/>
        </authorList>
    </citation>
    <scope>NUCLEOTIDE SEQUENCE</scope>
    <source>
        <strain evidence="3">S7.9</strain>
    </source>
</reference>
<dbReference type="InterPro" id="IPR058210">
    <property type="entry name" value="SACS/Nov_dom"/>
</dbReference>
<evidence type="ECO:0000256" key="1">
    <source>
        <dbReference type="SAM" id="MobiDB-lite"/>
    </source>
</evidence>
<dbReference type="InterPro" id="IPR036890">
    <property type="entry name" value="HATPase_C_sf"/>
</dbReference>
<evidence type="ECO:0000313" key="3">
    <source>
        <dbReference type="EMBL" id="EGO26613.1"/>
    </source>
</evidence>
<evidence type="ECO:0000259" key="2">
    <source>
        <dbReference type="Pfam" id="PF25794"/>
    </source>
</evidence>
<dbReference type="SUPFAM" id="SSF55874">
    <property type="entry name" value="ATPase domain of HSP90 chaperone/DNA topoisomerase II/histidine kinase"/>
    <property type="match status" value="1"/>
</dbReference>
<organism>
    <name type="scientific">Serpula lacrymans var. lacrymans (strain S7.9)</name>
    <name type="common">Dry rot fungus</name>
    <dbReference type="NCBI Taxonomy" id="578457"/>
    <lineage>
        <taxon>Eukaryota</taxon>
        <taxon>Fungi</taxon>
        <taxon>Dikarya</taxon>
        <taxon>Basidiomycota</taxon>
        <taxon>Agaricomycotina</taxon>
        <taxon>Agaricomycetes</taxon>
        <taxon>Agaricomycetidae</taxon>
        <taxon>Boletales</taxon>
        <taxon>Coniophorineae</taxon>
        <taxon>Serpulaceae</taxon>
        <taxon>Serpula</taxon>
    </lineage>
</organism>
<dbReference type="RefSeq" id="XP_007316786.1">
    <property type="nucleotide sequence ID" value="XM_007316724.1"/>
</dbReference>
<dbReference type="NCBIfam" id="NF047352">
    <property type="entry name" value="P_loop_sacsin"/>
    <property type="match status" value="1"/>
</dbReference>
<protein>
    <recommendedName>
        <fullName evidence="2">Sacsin/Nov domain-containing protein</fullName>
    </recommendedName>
</protein>
<dbReference type="Gene3D" id="3.30.565.10">
    <property type="entry name" value="Histidine kinase-like ATPase, C-terminal domain"/>
    <property type="match status" value="1"/>
</dbReference>
<dbReference type="GeneID" id="18816410"/>
<proteinExistence type="predicted"/>